<feature type="transmembrane region" description="Helical" evidence="9">
    <location>
        <begin position="1001"/>
        <end position="1027"/>
    </location>
</feature>
<feature type="transmembrane region" description="Helical" evidence="9">
    <location>
        <begin position="394"/>
        <end position="414"/>
    </location>
</feature>
<keyword evidence="6 9" id="KW-0812">Transmembrane</keyword>
<evidence type="ECO:0000256" key="9">
    <source>
        <dbReference type="SAM" id="Phobius"/>
    </source>
</evidence>
<dbReference type="PANTHER" id="PTHR32063">
    <property type="match status" value="1"/>
</dbReference>
<comment type="subcellular location">
    <subcellularLocation>
        <location evidence="1">Cell inner membrane</location>
        <topology evidence="1">Multi-pass membrane protein</topology>
    </subcellularLocation>
</comment>
<dbReference type="Gene3D" id="1.20.1640.10">
    <property type="entry name" value="Multidrug efflux transporter AcrB transmembrane domain"/>
    <property type="match status" value="2"/>
</dbReference>
<dbReference type="SUPFAM" id="SSF82866">
    <property type="entry name" value="Multidrug efflux transporter AcrB transmembrane domain"/>
    <property type="match status" value="2"/>
</dbReference>
<dbReference type="InterPro" id="IPR027463">
    <property type="entry name" value="AcrB_DN_DC_subdom"/>
</dbReference>
<evidence type="ECO:0000256" key="2">
    <source>
        <dbReference type="ARBA" id="ARBA00010942"/>
    </source>
</evidence>
<dbReference type="InterPro" id="IPR004764">
    <property type="entry name" value="MdtF-like"/>
</dbReference>
<evidence type="ECO:0000256" key="6">
    <source>
        <dbReference type="ARBA" id="ARBA00022692"/>
    </source>
</evidence>
<evidence type="ECO:0000313" key="12">
    <source>
        <dbReference type="Proteomes" id="UP000482487"/>
    </source>
</evidence>
<dbReference type="SUPFAM" id="SSF82693">
    <property type="entry name" value="Multidrug efflux transporter AcrB pore domain, PN1, PN2, PC1 and PC2 subdomains"/>
    <property type="match status" value="4"/>
</dbReference>
<keyword evidence="8 9" id="KW-0472">Membrane</keyword>
<keyword evidence="4" id="KW-1003">Cell membrane</keyword>
<evidence type="ECO:0000256" key="4">
    <source>
        <dbReference type="ARBA" id="ARBA00022475"/>
    </source>
</evidence>
<comment type="similarity">
    <text evidence="2">Belongs to the resistance-nodulation-cell division (RND) (TC 2.A.6) family.</text>
</comment>
<dbReference type="FunFam" id="1.20.1640.10:FF:000001">
    <property type="entry name" value="Efflux pump membrane transporter"/>
    <property type="match status" value="1"/>
</dbReference>
<name>A0A7C9IV94_9BACT</name>
<dbReference type="Gene3D" id="3.30.2090.10">
    <property type="entry name" value="Multidrug efflux transporter AcrB TolC docking domain, DN and DC subdomains"/>
    <property type="match status" value="2"/>
</dbReference>
<dbReference type="OrthoDB" id="9759330at2"/>
<dbReference type="PRINTS" id="PR00702">
    <property type="entry name" value="ACRIFLAVINRP"/>
</dbReference>
<feature type="transmembrane region" description="Helical" evidence="9">
    <location>
        <begin position="924"/>
        <end position="945"/>
    </location>
</feature>
<dbReference type="Gene3D" id="3.30.70.1440">
    <property type="entry name" value="Multidrug efflux transporter AcrB pore domain"/>
    <property type="match status" value="1"/>
</dbReference>
<feature type="domain" description="SSD" evidence="10">
    <location>
        <begin position="370"/>
        <end position="496"/>
    </location>
</feature>
<dbReference type="PROSITE" id="PS50156">
    <property type="entry name" value="SSD"/>
    <property type="match status" value="1"/>
</dbReference>
<feature type="transmembrane region" description="Helical" evidence="9">
    <location>
        <begin position="12"/>
        <end position="33"/>
    </location>
</feature>
<organism evidence="11 12">
    <name type="scientific">Solidesulfovibrio aerotolerans</name>
    <dbReference type="NCBI Taxonomy" id="295255"/>
    <lineage>
        <taxon>Bacteria</taxon>
        <taxon>Pseudomonadati</taxon>
        <taxon>Thermodesulfobacteriota</taxon>
        <taxon>Desulfovibrionia</taxon>
        <taxon>Desulfovibrionales</taxon>
        <taxon>Desulfovibrionaceae</taxon>
        <taxon>Solidesulfovibrio</taxon>
    </lineage>
</organism>
<dbReference type="NCBIfam" id="NF000282">
    <property type="entry name" value="RND_permease_1"/>
    <property type="match status" value="1"/>
</dbReference>
<dbReference type="Proteomes" id="UP000482487">
    <property type="component" value="Unassembled WGS sequence"/>
</dbReference>
<dbReference type="InterPro" id="IPR000731">
    <property type="entry name" value="SSD"/>
</dbReference>
<comment type="caution">
    <text evidence="11">The sequence shown here is derived from an EMBL/GenBank/DDBJ whole genome shotgun (WGS) entry which is preliminary data.</text>
</comment>
<feature type="transmembrane region" description="Helical" evidence="9">
    <location>
        <begin position="367"/>
        <end position="388"/>
    </location>
</feature>
<feature type="transmembrane region" description="Helical" evidence="9">
    <location>
        <begin position="341"/>
        <end position="360"/>
    </location>
</feature>
<dbReference type="FunFam" id="3.30.70.1430:FF:000001">
    <property type="entry name" value="Efflux pump membrane transporter"/>
    <property type="match status" value="1"/>
</dbReference>
<proteinExistence type="inferred from homology"/>
<dbReference type="GO" id="GO:0005886">
    <property type="term" value="C:plasma membrane"/>
    <property type="evidence" value="ECO:0007669"/>
    <property type="project" value="UniProtKB-SubCell"/>
</dbReference>
<dbReference type="Pfam" id="PF00873">
    <property type="entry name" value="ACR_tran"/>
    <property type="match status" value="1"/>
</dbReference>
<dbReference type="InterPro" id="IPR001036">
    <property type="entry name" value="Acrflvin-R"/>
</dbReference>
<feature type="transmembrane region" description="Helical" evidence="9">
    <location>
        <begin position="973"/>
        <end position="995"/>
    </location>
</feature>
<dbReference type="EMBL" id="WVUD01000017">
    <property type="protein sequence ID" value="MYL83623.1"/>
    <property type="molecule type" value="Genomic_DNA"/>
</dbReference>
<evidence type="ECO:0000256" key="1">
    <source>
        <dbReference type="ARBA" id="ARBA00004429"/>
    </source>
</evidence>
<gene>
    <name evidence="11" type="ORF">GTA51_10850</name>
</gene>
<keyword evidence="3" id="KW-0813">Transport</keyword>
<keyword evidence="7 9" id="KW-1133">Transmembrane helix</keyword>
<dbReference type="Gene3D" id="3.30.70.1430">
    <property type="entry name" value="Multidrug efflux transporter AcrB pore domain"/>
    <property type="match status" value="2"/>
</dbReference>
<keyword evidence="12" id="KW-1185">Reference proteome</keyword>
<sequence>MVNFFIDRPVFASVLSIIITLVGAICILTLPIAQYPQIVPPTVQVSATYDGASAQVVEESVATPIEQEVNGAQDMLYMNSVSSNDGRMVLNVTFDISRDLDLATVDVQNRVALANSRLPSEVVRRGISVKKQSPDMLLVINLNSPDASRDTLFLNNYAKINITDALARVPGVGNVAVFGERDYGMRIWLDPDKLARLGLTSSDVAQAIRDQNVQAPAGQIGMPPAPPGQEFQLTVQVKGRLADPEEFADIIVRTGKAAEIVRIRDVGRVELGSQSYNAFTRLNTSPTCTIQVFQLPGANALDVVAKIRAIMAEQAGYFPSGVGYTIPYDTTKFVTASIHEVLKTLFEAVALVLIVVYIFLQNGRATLIPMLTVPVSLVGAFAFMQMFGFSINTLTLFGLVLAIGIVVDDAIVVVEAVQHKIDHEKMNPRDATRAAMAEVAGPVIAISLVLISVFVPVAFMGGVTGRLYQQFALTLAVSVALSAICALTLSPALCALILRPASMPRGPLGAFFRGFNWLFDVTTKGYAAGVRVAIKRMLITVVCLAAVGGGAWHLLTTLPTGFVPDEDQGYFIVNLMLPEGASLERNDAVVKRIEARMAADPAVADVLALGGYNLLTSAYSSYSSALFVILKPWEARKSPELSLDAVMGRARASFADIQEAVVMAFNPSPIPGLGTTGGFQFELQDRTGGPVDALARTAYDFMDEARREPSITGLFTDFSVDVPQLFYNLDRDKVQTMAIPPSTVFEALQTYLGGLYVNDFNKFGRTYRVMLQAEPRFRGSPADIERFYVRSGTGQMVPLSTLGQTRDIRGPEYIRRFNLFRTVEISGGTPPGFSSGQSLATMAHLANTKLPQGYGYAWTGIAFQEASSGGQSVFIFGLALLMVFLVLAAQYESWAVPFAVILAVPLAVFGAMAGQMLRGLENNVYAQIGLVMLIGLAAKNAILIVEFAKARREAGDSPAEAAVTASILRFRPILMTSFAFILGVVPMLTATGAGAASRHALGTAVFGGMIAATVLGVYFVPALYCGIQRLIERGGKKDAE</sequence>
<reference evidence="11 12" key="1">
    <citation type="submission" date="2020-01" db="EMBL/GenBank/DDBJ databases">
        <title>Genome sequence of Desulfovibrio aerotolerans DSM 16695(T).</title>
        <authorList>
            <person name="Karnachuk O."/>
            <person name="Avakyan M."/>
            <person name="Mardanov A."/>
            <person name="Kadnikov V."/>
            <person name="Ravin N."/>
        </authorList>
    </citation>
    <scope>NUCLEOTIDE SEQUENCE [LARGE SCALE GENOMIC DNA]</scope>
    <source>
        <strain evidence="11 12">DSM 16695</strain>
    </source>
</reference>
<evidence type="ECO:0000313" key="11">
    <source>
        <dbReference type="EMBL" id="MYL83623.1"/>
    </source>
</evidence>
<dbReference type="AlphaFoldDB" id="A0A7C9IV94"/>
<evidence type="ECO:0000256" key="5">
    <source>
        <dbReference type="ARBA" id="ARBA00022519"/>
    </source>
</evidence>
<dbReference type="SUPFAM" id="SSF82714">
    <property type="entry name" value="Multidrug efflux transporter AcrB TolC docking domain, DN and DC subdomains"/>
    <property type="match status" value="2"/>
</dbReference>
<dbReference type="NCBIfam" id="TIGR00915">
    <property type="entry name" value="2A0602"/>
    <property type="match status" value="1"/>
</dbReference>
<protein>
    <submittedName>
        <fullName evidence="11">Multidrug efflux RND transporter permease subunit</fullName>
    </submittedName>
</protein>
<evidence type="ECO:0000256" key="3">
    <source>
        <dbReference type="ARBA" id="ARBA00022448"/>
    </source>
</evidence>
<feature type="transmembrane region" description="Helical" evidence="9">
    <location>
        <begin position="471"/>
        <end position="498"/>
    </location>
</feature>
<evidence type="ECO:0000256" key="8">
    <source>
        <dbReference type="ARBA" id="ARBA00023136"/>
    </source>
</evidence>
<dbReference type="GO" id="GO:0015562">
    <property type="term" value="F:efflux transmembrane transporter activity"/>
    <property type="evidence" value="ECO:0007669"/>
    <property type="project" value="InterPro"/>
</dbReference>
<feature type="transmembrane region" description="Helical" evidence="9">
    <location>
        <begin position="435"/>
        <end position="459"/>
    </location>
</feature>
<dbReference type="GO" id="GO:0042910">
    <property type="term" value="F:xenobiotic transmembrane transporter activity"/>
    <property type="evidence" value="ECO:0007669"/>
    <property type="project" value="TreeGrafter"/>
</dbReference>
<feature type="transmembrane region" description="Helical" evidence="9">
    <location>
        <begin position="898"/>
        <end position="918"/>
    </location>
</feature>
<feature type="transmembrane region" description="Helical" evidence="9">
    <location>
        <begin position="873"/>
        <end position="891"/>
    </location>
</feature>
<dbReference type="GO" id="GO:0009636">
    <property type="term" value="P:response to toxic substance"/>
    <property type="evidence" value="ECO:0007669"/>
    <property type="project" value="UniProtKB-ARBA"/>
</dbReference>
<dbReference type="PANTHER" id="PTHR32063:SF11">
    <property type="entry name" value="CATION OR DRUG EFFLUX SYSTEM PROTEIN"/>
    <property type="match status" value="1"/>
</dbReference>
<evidence type="ECO:0000256" key="7">
    <source>
        <dbReference type="ARBA" id="ARBA00022989"/>
    </source>
</evidence>
<accession>A0A7C9IV94</accession>
<feature type="transmembrane region" description="Helical" evidence="9">
    <location>
        <begin position="537"/>
        <end position="555"/>
    </location>
</feature>
<evidence type="ECO:0000259" key="10">
    <source>
        <dbReference type="PROSITE" id="PS50156"/>
    </source>
</evidence>
<dbReference type="RefSeq" id="WP_160961017.1">
    <property type="nucleotide sequence ID" value="NZ_WVUD01000017.1"/>
</dbReference>
<dbReference type="Gene3D" id="3.30.70.1320">
    <property type="entry name" value="Multidrug efflux transporter AcrB pore domain like"/>
    <property type="match status" value="1"/>
</dbReference>
<keyword evidence="5" id="KW-0997">Cell inner membrane</keyword>